<dbReference type="PIRSF" id="PIRSF000485">
    <property type="entry name" value="Amd_phspho_trans"/>
    <property type="match status" value="1"/>
</dbReference>
<dbReference type="SUPFAM" id="SSF53271">
    <property type="entry name" value="PRTase-like"/>
    <property type="match status" value="1"/>
</dbReference>
<evidence type="ECO:0000256" key="3">
    <source>
        <dbReference type="ARBA" id="ARBA00011941"/>
    </source>
</evidence>
<evidence type="ECO:0000256" key="6">
    <source>
        <dbReference type="ARBA" id="ARBA00022755"/>
    </source>
</evidence>
<feature type="active site" description="Nucleophile" evidence="9">
    <location>
        <position position="2"/>
    </location>
</feature>
<dbReference type="STRING" id="1071383.J7S6I3"/>
<evidence type="ECO:0000256" key="4">
    <source>
        <dbReference type="ARBA" id="ARBA00022676"/>
    </source>
</evidence>
<reference evidence="12 13" key="1">
    <citation type="journal article" date="2011" name="Proc. Natl. Acad. Sci. U.S.A.">
        <title>Evolutionary erosion of yeast sex chromosomes by mating-type switching accidents.</title>
        <authorList>
            <person name="Gordon J.L."/>
            <person name="Armisen D."/>
            <person name="Proux-Wera E."/>
            <person name="Oheigeartaigh S.S."/>
            <person name="Byrne K.P."/>
            <person name="Wolfe K.H."/>
        </authorList>
    </citation>
    <scope>NUCLEOTIDE SEQUENCE [LARGE SCALE GENOMIC DNA]</scope>
    <source>
        <strain evidence="13">ATCC MYA-139 / BCRC 22969 / CBS 8797 / CCRC 22969 / KCTC 17520 / NBRC 10181 / NCYC 3082</strain>
    </source>
</reference>
<dbReference type="GO" id="GO:0006189">
    <property type="term" value="P:'de novo' IMP biosynthetic process"/>
    <property type="evidence" value="ECO:0007669"/>
    <property type="project" value="UniProtKB-UniPathway"/>
</dbReference>
<dbReference type="CDD" id="cd00715">
    <property type="entry name" value="GPATase_N"/>
    <property type="match status" value="1"/>
</dbReference>
<keyword evidence="10" id="KW-0479">Metal-binding</keyword>
<dbReference type="GO" id="GO:0009113">
    <property type="term" value="P:purine nucleobase biosynthetic process"/>
    <property type="evidence" value="ECO:0007669"/>
    <property type="project" value="InterPro"/>
</dbReference>
<keyword evidence="13" id="KW-1185">Reference proteome</keyword>
<evidence type="ECO:0000256" key="8">
    <source>
        <dbReference type="PIRNR" id="PIRNR000485"/>
    </source>
</evidence>
<evidence type="ECO:0000256" key="9">
    <source>
        <dbReference type="PIRSR" id="PIRSR000485-1"/>
    </source>
</evidence>
<organism evidence="12 13">
    <name type="scientific">Huiozyma naganishii (strain ATCC MYA-139 / BCRC 22969 / CBS 8797 / KCTC 17520 / NBRC 10181 / NCYC 3082 / Yp74L-3)</name>
    <name type="common">Yeast</name>
    <name type="synonym">Kazachstania naganishii</name>
    <dbReference type="NCBI Taxonomy" id="1071383"/>
    <lineage>
        <taxon>Eukaryota</taxon>
        <taxon>Fungi</taxon>
        <taxon>Dikarya</taxon>
        <taxon>Ascomycota</taxon>
        <taxon>Saccharomycotina</taxon>
        <taxon>Saccharomycetes</taxon>
        <taxon>Saccharomycetales</taxon>
        <taxon>Saccharomycetaceae</taxon>
        <taxon>Huiozyma</taxon>
    </lineage>
</organism>
<evidence type="ECO:0000256" key="1">
    <source>
        <dbReference type="ARBA" id="ARBA00005209"/>
    </source>
</evidence>
<dbReference type="GeneID" id="34526099"/>
<dbReference type="InterPro" id="IPR029055">
    <property type="entry name" value="Ntn_hydrolases_N"/>
</dbReference>
<comment type="similarity">
    <text evidence="2 8">In the C-terminal section; belongs to the purine/pyrimidine phosphoribosyltransferase family.</text>
</comment>
<dbReference type="EC" id="2.4.2.14" evidence="3 8"/>
<proteinExistence type="inferred from homology"/>
<sequence length="510" mass="56213">MCGILGIVLADQNRPVAPELCDGCIFLQHRGQDAAGIATCGERGRIYQCKGNGMARDVFTQNRVAGLSGAMGIGHLRYPTAGSSANSEAQPFYVNSPYGINLAHNGNLVNTVSLNRYMDEDVHRHINTDSDSELLLNIFAAELEKHNKYRVNNEDVFHALEGVYRLCRGGYACVGMLAGFAMFGFRDPNGIRPLLFGERENADGTKDYMLASESVVLKAHNFSKFRDLLPGEAVIIPKDPKAGPPEFKQVVPINSYRPDLFEYVYFARPDSVLDGISVYHTRLAMGVKLAENIKRRLAADEVDVVMAVPDTARTCALQCANTLGKPYREGFVKNRYVGRTFIMPNQKERVSSVRRKLNAMDSEFRGKNVLIVDDSIVRGTTSIEIVNMARECGAKKVFFASAAPAIRYNHIYGIDLTDNKNLIAYNKSESEVATALGCDEVIYQTLEDLVDCCTTEKIQNFEVGVFTGNYVTGVEDGYLNELERVRALNAKAPGGIKAAVDVGLYNSADY</sequence>
<dbReference type="InterPro" id="IPR005854">
    <property type="entry name" value="PurF"/>
</dbReference>
<dbReference type="InterPro" id="IPR035584">
    <property type="entry name" value="PurF_N"/>
</dbReference>
<evidence type="ECO:0000256" key="10">
    <source>
        <dbReference type="PIRSR" id="PIRSR000485-2"/>
    </source>
</evidence>
<evidence type="ECO:0000256" key="7">
    <source>
        <dbReference type="ARBA" id="ARBA00022962"/>
    </source>
</evidence>
<comment type="catalytic activity">
    <reaction evidence="8">
        <text>5-phospho-beta-D-ribosylamine + L-glutamate + diphosphate = 5-phospho-alpha-D-ribose 1-diphosphate + L-glutamine + H2O</text>
        <dbReference type="Rhea" id="RHEA:14905"/>
        <dbReference type="ChEBI" id="CHEBI:15377"/>
        <dbReference type="ChEBI" id="CHEBI:29985"/>
        <dbReference type="ChEBI" id="CHEBI:33019"/>
        <dbReference type="ChEBI" id="CHEBI:58017"/>
        <dbReference type="ChEBI" id="CHEBI:58359"/>
        <dbReference type="ChEBI" id="CHEBI:58681"/>
        <dbReference type="EC" id="2.4.2.14"/>
    </reaction>
</comment>
<protein>
    <recommendedName>
        <fullName evidence="3 8">Amidophosphoribosyltransferase</fullName>
        <shortName evidence="8">ATase</shortName>
        <ecNumber evidence="3 8">2.4.2.14</ecNumber>
    </recommendedName>
    <alternativeName>
        <fullName evidence="8">Glutamine phosphoribosylpyrophosphate amidotransferase</fullName>
    </alternativeName>
</protein>
<accession>J7S6I3</accession>
<feature type="domain" description="Glutamine amidotransferase type-2" evidence="11">
    <location>
        <begin position="2"/>
        <end position="239"/>
    </location>
</feature>
<evidence type="ECO:0000256" key="5">
    <source>
        <dbReference type="ARBA" id="ARBA00022679"/>
    </source>
</evidence>
<name>J7S6I3_HUIN7</name>
<dbReference type="PROSITE" id="PS51278">
    <property type="entry name" value="GATASE_TYPE_2"/>
    <property type="match status" value="1"/>
</dbReference>
<feature type="binding site" evidence="10">
    <location>
        <position position="373"/>
    </location>
    <ligand>
        <name>Mg(2+)</name>
        <dbReference type="ChEBI" id="CHEBI:18420"/>
    </ligand>
</feature>
<dbReference type="InterPro" id="IPR000836">
    <property type="entry name" value="PRTase_dom"/>
</dbReference>
<keyword evidence="4 8" id="KW-0328">Glycosyltransferase</keyword>
<dbReference type="eggNOG" id="KOG0572">
    <property type="taxonomic scope" value="Eukaryota"/>
</dbReference>
<dbReference type="OrthoDB" id="191723at2759"/>
<evidence type="ECO:0000256" key="2">
    <source>
        <dbReference type="ARBA" id="ARBA00010138"/>
    </source>
</evidence>
<comment type="cofactor">
    <cofactor evidence="10">
        <name>Mg(2+)</name>
        <dbReference type="ChEBI" id="CHEBI:18420"/>
    </cofactor>
    <text evidence="10">Binds 1 Mg(2+) ion per subunit.</text>
</comment>
<comment type="pathway">
    <text evidence="1 8">Purine metabolism; IMP biosynthesis via de novo pathway; N(1)-(5-phospho-D-ribosyl)glycinamide from 5-phospho-alpha-D-ribose 1-diphosphate: step 1/2.</text>
</comment>
<dbReference type="KEGG" id="kng:KNAG_0E01330"/>
<dbReference type="EMBL" id="HE978318">
    <property type="protein sequence ID" value="CCK70399.1"/>
    <property type="molecule type" value="Genomic_DNA"/>
</dbReference>
<dbReference type="Gene3D" id="3.60.20.10">
    <property type="entry name" value="Glutamine Phosphoribosylpyrophosphate, subunit 1, domain 1"/>
    <property type="match status" value="1"/>
</dbReference>
<dbReference type="Gene3D" id="3.40.50.2020">
    <property type="match status" value="1"/>
</dbReference>
<dbReference type="UniPathway" id="UPA00074">
    <property type="reaction ID" value="UER00124"/>
</dbReference>
<dbReference type="InterPro" id="IPR017932">
    <property type="entry name" value="GATase_2_dom"/>
</dbReference>
<evidence type="ECO:0000313" key="13">
    <source>
        <dbReference type="Proteomes" id="UP000006310"/>
    </source>
</evidence>
<keyword evidence="10" id="KW-0460">Magnesium</keyword>
<reference evidence="13" key="2">
    <citation type="submission" date="2012-08" db="EMBL/GenBank/DDBJ databases">
        <title>Genome sequence of Kazachstania naganishii.</title>
        <authorList>
            <person name="Gordon J.L."/>
            <person name="Armisen D."/>
            <person name="Proux-Wera E."/>
            <person name="OhEigeartaigh S.S."/>
            <person name="Byrne K.P."/>
            <person name="Wolfe K.H."/>
        </authorList>
    </citation>
    <scope>NUCLEOTIDE SEQUENCE [LARGE SCALE GENOMIC DNA]</scope>
    <source>
        <strain evidence="13">ATCC MYA-139 / BCRC 22969 / CBS 8797 / CCRC 22969 / KCTC 17520 / NBRC 10181 / NCYC 3082</strain>
    </source>
</reference>
<feature type="binding site" evidence="10">
    <location>
        <position position="374"/>
    </location>
    <ligand>
        <name>Mg(2+)</name>
        <dbReference type="ChEBI" id="CHEBI:18420"/>
    </ligand>
</feature>
<dbReference type="GO" id="GO:0005737">
    <property type="term" value="C:cytoplasm"/>
    <property type="evidence" value="ECO:0007669"/>
    <property type="project" value="EnsemblFungi"/>
</dbReference>
<dbReference type="RefSeq" id="XP_022464645.1">
    <property type="nucleotide sequence ID" value="XM_022608116.1"/>
</dbReference>
<keyword evidence="7" id="KW-0315">Glutamine amidotransferase</keyword>
<dbReference type="Pfam" id="PF13522">
    <property type="entry name" value="GATase_6"/>
    <property type="match status" value="1"/>
</dbReference>
<dbReference type="AlphaFoldDB" id="J7S6I3"/>
<keyword evidence="5 8" id="KW-0808">Transferase</keyword>
<feature type="binding site" evidence="10">
    <location>
        <position position="311"/>
    </location>
    <ligand>
        <name>Mg(2+)</name>
        <dbReference type="ChEBI" id="CHEBI:18420"/>
    </ligand>
</feature>
<keyword evidence="6 8" id="KW-0658">Purine biosynthesis</keyword>
<dbReference type="SUPFAM" id="SSF56235">
    <property type="entry name" value="N-terminal nucleophile aminohydrolases (Ntn hydrolases)"/>
    <property type="match status" value="1"/>
</dbReference>
<dbReference type="OMA" id="IRHFGVK"/>
<gene>
    <name evidence="12" type="primary">KNAG0E01330</name>
    <name evidence="12" type="ordered locus">KNAG_0E01330</name>
</gene>
<dbReference type="InterPro" id="IPR029057">
    <property type="entry name" value="PRTase-like"/>
</dbReference>
<dbReference type="Pfam" id="PF00156">
    <property type="entry name" value="Pribosyltran"/>
    <property type="match status" value="1"/>
</dbReference>
<dbReference type="HAMAP" id="MF_01931">
    <property type="entry name" value="PurF"/>
    <property type="match status" value="1"/>
</dbReference>
<dbReference type="PANTHER" id="PTHR11907">
    <property type="entry name" value="AMIDOPHOSPHORIBOSYLTRANSFERASE"/>
    <property type="match status" value="1"/>
</dbReference>
<evidence type="ECO:0000259" key="11">
    <source>
        <dbReference type="PROSITE" id="PS51278"/>
    </source>
</evidence>
<evidence type="ECO:0000313" key="12">
    <source>
        <dbReference type="EMBL" id="CCK70399.1"/>
    </source>
</evidence>
<dbReference type="HOGENOM" id="CLU_022389_2_1_1"/>
<dbReference type="CDD" id="cd06223">
    <property type="entry name" value="PRTases_typeI"/>
    <property type="match status" value="1"/>
</dbReference>
<dbReference type="NCBIfam" id="TIGR01134">
    <property type="entry name" value="purF"/>
    <property type="match status" value="1"/>
</dbReference>
<dbReference type="Proteomes" id="UP000006310">
    <property type="component" value="Chromosome 5"/>
</dbReference>
<dbReference type="GO" id="GO:0004044">
    <property type="term" value="F:amidophosphoribosyltransferase activity"/>
    <property type="evidence" value="ECO:0007669"/>
    <property type="project" value="UniProtKB-EC"/>
</dbReference>
<dbReference type="GO" id="GO:0046872">
    <property type="term" value="F:metal ion binding"/>
    <property type="evidence" value="ECO:0007669"/>
    <property type="project" value="UniProtKB-KW"/>
</dbReference>